<keyword evidence="1" id="KW-0812">Transmembrane</keyword>
<feature type="transmembrane region" description="Helical" evidence="1">
    <location>
        <begin position="12"/>
        <end position="37"/>
    </location>
</feature>
<name>A0A974SLM6_9HYPH</name>
<dbReference type="Proteomes" id="UP000596427">
    <property type="component" value="Plasmid unnamed2"/>
</dbReference>
<dbReference type="RefSeq" id="WP_203196956.1">
    <property type="nucleotide sequence ID" value="NZ_CP063364.1"/>
</dbReference>
<keyword evidence="1" id="KW-0472">Membrane</keyword>
<evidence type="ECO:0000256" key="1">
    <source>
        <dbReference type="SAM" id="Phobius"/>
    </source>
</evidence>
<accession>A0A974SLM6</accession>
<feature type="transmembrane region" description="Helical" evidence="1">
    <location>
        <begin position="49"/>
        <end position="74"/>
    </location>
</feature>
<reference evidence="2 3" key="1">
    <citation type="submission" date="2020-10" db="EMBL/GenBank/DDBJ databases">
        <title>Degradation of 1,4-Dioxane by Xanthobacter sp. YN2, via a Novel Group-2 Soluble Di-Iron Monooxygenase.</title>
        <authorList>
            <person name="Ma F."/>
            <person name="Wang Y."/>
            <person name="Yang J."/>
            <person name="Guo H."/>
            <person name="Su D."/>
            <person name="Yu L."/>
        </authorList>
    </citation>
    <scope>NUCLEOTIDE SEQUENCE [LARGE SCALE GENOMIC DNA]</scope>
    <source>
        <strain evidence="2 3">YN2</strain>
        <plasmid evidence="2 3">unnamed2</plasmid>
    </source>
</reference>
<keyword evidence="1" id="KW-1133">Transmembrane helix</keyword>
<proteinExistence type="predicted"/>
<evidence type="ECO:0000313" key="3">
    <source>
        <dbReference type="Proteomes" id="UP000596427"/>
    </source>
</evidence>
<gene>
    <name evidence="2" type="ORF">EZH22_30575</name>
</gene>
<evidence type="ECO:0000313" key="2">
    <source>
        <dbReference type="EMBL" id="QRG10075.1"/>
    </source>
</evidence>
<keyword evidence="3" id="KW-1185">Reference proteome</keyword>
<dbReference type="KEGG" id="xdi:EZH22_30575"/>
<dbReference type="EMBL" id="CP063364">
    <property type="protein sequence ID" value="QRG10075.1"/>
    <property type="molecule type" value="Genomic_DNA"/>
</dbReference>
<geneLocation type="plasmid" evidence="2 3">
    <name>unnamed2</name>
</geneLocation>
<protein>
    <submittedName>
        <fullName evidence="2">Uncharacterized protein</fullName>
    </submittedName>
</protein>
<dbReference type="AlphaFoldDB" id="A0A974SLM6"/>
<organism evidence="2 3">
    <name type="scientific">Xanthobacter dioxanivorans</name>
    <dbReference type="NCBI Taxonomy" id="2528964"/>
    <lineage>
        <taxon>Bacteria</taxon>
        <taxon>Pseudomonadati</taxon>
        <taxon>Pseudomonadota</taxon>
        <taxon>Alphaproteobacteria</taxon>
        <taxon>Hyphomicrobiales</taxon>
        <taxon>Xanthobacteraceae</taxon>
        <taxon>Xanthobacter</taxon>
    </lineage>
</organism>
<keyword evidence="2" id="KW-0614">Plasmid</keyword>
<sequence>MIYARNEFNNGVAALAGFLAGSIVGGSLMMTAILFARTNDLVGPESPRWMIALLVPALASALVGGWTWIFYHLFLRLQRRIEHR</sequence>